<evidence type="ECO:0000256" key="11">
    <source>
        <dbReference type="SAM" id="MobiDB-lite"/>
    </source>
</evidence>
<keyword evidence="6 12" id="KW-0812">Transmembrane</keyword>
<evidence type="ECO:0000256" key="9">
    <source>
        <dbReference type="ARBA" id="ARBA00035611"/>
    </source>
</evidence>
<dbReference type="PANTHER" id="PTHR32196:SF32">
    <property type="entry name" value="XYLOSE TRANSPORT SYSTEM PERMEASE PROTEIN XYLH"/>
    <property type="match status" value="1"/>
</dbReference>
<accession>A0ABV8TYC9</accession>
<evidence type="ECO:0000256" key="6">
    <source>
        <dbReference type="ARBA" id="ARBA00022692"/>
    </source>
</evidence>
<feature type="compositionally biased region" description="Basic and acidic residues" evidence="11">
    <location>
        <begin position="406"/>
        <end position="415"/>
    </location>
</feature>
<feature type="transmembrane region" description="Helical" evidence="12">
    <location>
        <begin position="212"/>
        <end position="235"/>
    </location>
</feature>
<feature type="transmembrane region" description="Helical" evidence="12">
    <location>
        <begin position="20"/>
        <end position="39"/>
    </location>
</feature>
<dbReference type="PANTHER" id="PTHR32196">
    <property type="entry name" value="ABC TRANSPORTER PERMEASE PROTEIN YPHD-RELATED-RELATED"/>
    <property type="match status" value="1"/>
</dbReference>
<dbReference type="Proteomes" id="UP001595823">
    <property type="component" value="Unassembled WGS sequence"/>
</dbReference>
<feature type="transmembrane region" description="Helical" evidence="12">
    <location>
        <begin position="181"/>
        <end position="200"/>
    </location>
</feature>
<evidence type="ECO:0000313" key="14">
    <source>
        <dbReference type="Proteomes" id="UP001595823"/>
    </source>
</evidence>
<dbReference type="EMBL" id="JBHSDK010000013">
    <property type="protein sequence ID" value="MFC4335526.1"/>
    <property type="molecule type" value="Genomic_DNA"/>
</dbReference>
<feature type="transmembrane region" description="Helical" evidence="12">
    <location>
        <begin position="335"/>
        <end position="361"/>
    </location>
</feature>
<feature type="transmembrane region" description="Helical" evidence="12">
    <location>
        <begin position="83"/>
        <end position="111"/>
    </location>
</feature>
<keyword evidence="14" id="KW-1185">Reference proteome</keyword>
<evidence type="ECO:0000313" key="13">
    <source>
        <dbReference type="EMBL" id="MFC4335526.1"/>
    </source>
</evidence>
<sequence length="428" mass="44813">MSTVKNKAAEFLHRIDLRQYGMVIALCCIALLFQVLVVAEMDQNFITPRNITNIIVQNSYILILAIGMMLVIINGHIDLSVGSVLAFTGAVAAIASGTWGLPWWAAVLMAVGTGALIGAWQGFWVAYVGIPAFIVTLAGMLVFRGLTIWVTESRSIAVGDESFRMLGSGYWGEPTTIGGTAMHLPTLLIGVGAVVALTYVQIADRRERLRHGLPASSAALWTVKAVAVAAVTLLFSGMLALYKGLPVIGIIVIGLVVVYTFVTNRTVFGRHVYAGGGNLKAAALSGVNTKATSFWVFVNMGALAGLAAVVFTARANSANPQAGEMFELDAIASAFIGGASMSGGIGTVVGAVVGGLVMGVMRQGMSTLGIGQDQVQIILGLVLLAAVVFDVWNKKRTSTAPAAEARVPEQKRGEDSEPAAGEEEKASD</sequence>
<comment type="function">
    <text evidence="9">Part of the binding-protein-dependent transport system for D-xylose. Probably responsible for the translocation of the substrate across the membrane.</text>
</comment>
<reference evidence="14" key="1">
    <citation type="journal article" date="2019" name="Int. J. Syst. Evol. Microbiol.">
        <title>The Global Catalogue of Microorganisms (GCM) 10K type strain sequencing project: providing services to taxonomists for standard genome sequencing and annotation.</title>
        <authorList>
            <consortium name="The Broad Institute Genomics Platform"/>
            <consortium name="The Broad Institute Genome Sequencing Center for Infectious Disease"/>
            <person name="Wu L."/>
            <person name="Ma J."/>
        </authorList>
    </citation>
    <scope>NUCLEOTIDE SEQUENCE [LARGE SCALE GENOMIC DNA]</scope>
    <source>
        <strain evidence="14">IBRC-M 10908</strain>
    </source>
</reference>
<evidence type="ECO:0000256" key="7">
    <source>
        <dbReference type="ARBA" id="ARBA00022989"/>
    </source>
</evidence>
<name>A0ABV8TYC9_9ACTN</name>
<keyword evidence="4" id="KW-0997">Cell inner membrane</keyword>
<feature type="transmembrane region" description="Helical" evidence="12">
    <location>
        <begin position="241"/>
        <end position="262"/>
    </location>
</feature>
<evidence type="ECO:0000256" key="5">
    <source>
        <dbReference type="ARBA" id="ARBA00022597"/>
    </source>
</evidence>
<organism evidence="13 14">
    <name type="scientific">Salininema proteolyticum</name>
    <dbReference type="NCBI Taxonomy" id="1607685"/>
    <lineage>
        <taxon>Bacteria</taxon>
        <taxon>Bacillati</taxon>
        <taxon>Actinomycetota</taxon>
        <taxon>Actinomycetes</taxon>
        <taxon>Glycomycetales</taxon>
        <taxon>Glycomycetaceae</taxon>
        <taxon>Salininema</taxon>
    </lineage>
</organism>
<comment type="caution">
    <text evidence="13">The sequence shown here is derived from an EMBL/GenBank/DDBJ whole genome shotgun (WGS) entry which is preliminary data.</text>
</comment>
<dbReference type="InterPro" id="IPR001851">
    <property type="entry name" value="ABC_transp_permease"/>
</dbReference>
<keyword evidence="8 12" id="KW-0472">Membrane</keyword>
<dbReference type="RefSeq" id="WP_380620459.1">
    <property type="nucleotide sequence ID" value="NZ_JBHSDK010000013.1"/>
</dbReference>
<keyword evidence="3" id="KW-1003">Cell membrane</keyword>
<keyword evidence="5" id="KW-0762">Sugar transport</keyword>
<feature type="transmembrane region" description="Helical" evidence="12">
    <location>
        <begin position="60"/>
        <end position="77"/>
    </location>
</feature>
<evidence type="ECO:0000256" key="12">
    <source>
        <dbReference type="SAM" id="Phobius"/>
    </source>
</evidence>
<evidence type="ECO:0000256" key="10">
    <source>
        <dbReference type="ARBA" id="ARBA00035686"/>
    </source>
</evidence>
<feature type="transmembrane region" description="Helical" evidence="12">
    <location>
        <begin position="294"/>
        <end position="315"/>
    </location>
</feature>
<evidence type="ECO:0000256" key="2">
    <source>
        <dbReference type="ARBA" id="ARBA00022448"/>
    </source>
</evidence>
<proteinExistence type="predicted"/>
<feature type="transmembrane region" description="Helical" evidence="12">
    <location>
        <begin position="123"/>
        <end position="143"/>
    </location>
</feature>
<gene>
    <name evidence="13" type="primary">mmsB</name>
    <name evidence="13" type="ORF">ACFPET_09975</name>
</gene>
<evidence type="ECO:0000256" key="4">
    <source>
        <dbReference type="ARBA" id="ARBA00022519"/>
    </source>
</evidence>
<keyword evidence="7 12" id="KW-1133">Transmembrane helix</keyword>
<feature type="region of interest" description="Disordered" evidence="11">
    <location>
        <begin position="397"/>
        <end position="428"/>
    </location>
</feature>
<evidence type="ECO:0000256" key="3">
    <source>
        <dbReference type="ARBA" id="ARBA00022475"/>
    </source>
</evidence>
<feature type="transmembrane region" description="Helical" evidence="12">
    <location>
        <begin position="373"/>
        <end position="392"/>
    </location>
</feature>
<keyword evidence="2" id="KW-0813">Transport</keyword>
<comment type="subcellular location">
    <subcellularLocation>
        <location evidence="1">Cell membrane</location>
        <topology evidence="1">Multi-pass membrane protein</topology>
    </subcellularLocation>
</comment>
<dbReference type="Pfam" id="PF02653">
    <property type="entry name" value="BPD_transp_2"/>
    <property type="match status" value="1"/>
</dbReference>
<dbReference type="NCBIfam" id="NF040906">
    <property type="entry name" value="GguB"/>
    <property type="match status" value="1"/>
</dbReference>
<evidence type="ECO:0000256" key="1">
    <source>
        <dbReference type="ARBA" id="ARBA00004651"/>
    </source>
</evidence>
<evidence type="ECO:0000256" key="8">
    <source>
        <dbReference type="ARBA" id="ARBA00023136"/>
    </source>
</evidence>
<dbReference type="CDD" id="cd06579">
    <property type="entry name" value="TM_PBP1_transp_AraH_like"/>
    <property type="match status" value="1"/>
</dbReference>
<protein>
    <recommendedName>
        <fullName evidence="10">Xylose transport system permease protein XylH</fullName>
    </recommendedName>
</protein>